<name>A0A1H8L612_9FLAO</name>
<evidence type="ECO:0000313" key="2">
    <source>
        <dbReference type="EMBL" id="SEO00563.1"/>
    </source>
</evidence>
<dbReference type="STRING" id="604089.SAMN04487942_1537"/>
<dbReference type="AlphaFoldDB" id="A0A1H8L612"/>
<accession>A0A1H8L612</accession>
<evidence type="ECO:0008006" key="4">
    <source>
        <dbReference type="Google" id="ProtNLM"/>
    </source>
</evidence>
<feature type="signal peptide" evidence="1">
    <location>
        <begin position="1"/>
        <end position="21"/>
    </location>
</feature>
<keyword evidence="3" id="KW-1185">Reference proteome</keyword>
<gene>
    <name evidence="2" type="ORF">SAMN04487942_1537</name>
</gene>
<dbReference type="OrthoDB" id="9802177at2"/>
<reference evidence="3" key="1">
    <citation type="submission" date="2016-10" db="EMBL/GenBank/DDBJ databases">
        <authorList>
            <person name="Varghese N."/>
            <person name="Submissions S."/>
        </authorList>
    </citation>
    <scope>NUCLEOTIDE SEQUENCE [LARGE SCALE GENOMIC DNA]</scope>
    <source>
        <strain evidence="3">CGMCC 1.8704</strain>
    </source>
</reference>
<dbReference type="EMBL" id="FODN01000002">
    <property type="protein sequence ID" value="SEO00563.1"/>
    <property type="molecule type" value="Genomic_DNA"/>
</dbReference>
<dbReference type="SUPFAM" id="SSF56935">
    <property type="entry name" value="Porins"/>
    <property type="match status" value="1"/>
</dbReference>
<sequence length="436" mass="47852">MKLKKIAAVTGLLLTTVLLNAQEIIKKKDSIIAIKPEKKEPLFDVKFSGFIRHDAVFDSRQTVDVREAAVVLWGKDVDFDANGKDRNSASKFQMLNVLSRAGVRVNVHDVLGAKTAGFLEGDFFGNAEGGINEFRLRHAYITLDWKKSQLGIGQFWHPLTIPEMFPGVVNFSGGAPYMPYNRNPQIRFTQKLDANFNLMIAAVSQRDFTSNTAPYRNSSLPSGHVQVNYKSKNALLGLAGHFEQIRPKTGSGLTNDFSNERVNSVSVMAYGRFETKPMTIKAEAMYGENATSFIMLGGYVGYTPTSGPGLETYSTMATQSFWIDLTGKTKKIIPGFFAGFSQNDGANNPISGKAVAYGFSNVVGGIAASGNTTNRTINYIYRLAPRIEVPIKNLKFGLEAEYSAAEWGNADNSGRAVSNLNLIGTWRVVFATVLKF</sequence>
<feature type="chain" id="PRO_5011634431" description="Porin" evidence="1">
    <location>
        <begin position="22"/>
        <end position="436"/>
    </location>
</feature>
<dbReference type="Proteomes" id="UP000198657">
    <property type="component" value="Unassembled WGS sequence"/>
</dbReference>
<protein>
    <recommendedName>
        <fullName evidence="4">Porin</fullName>
    </recommendedName>
</protein>
<proteinExistence type="predicted"/>
<organism evidence="2 3">
    <name type="scientific">Flavobacterium sinopsychrotolerans</name>
    <dbReference type="NCBI Taxonomy" id="604089"/>
    <lineage>
        <taxon>Bacteria</taxon>
        <taxon>Pseudomonadati</taxon>
        <taxon>Bacteroidota</taxon>
        <taxon>Flavobacteriia</taxon>
        <taxon>Flavobacteriales</taxon>
        <taxon>Flavobacteriaceae</taxon>
        <taxon>Flavobacterium</taxon>
    </lineage>
</organism>
<keyword evidence="1" id="KW-0732">Signal</keyword>
<evidence type="ECO:0000313" key="3">
    <source>
        <dbReference type="Proteomes" id="UP000198657"/>
    </source>
</evidence>
<evidence type="ECO:0000256" key="1">
    <source>
        <dbReference type="SAM" id="SignalP"/>
    </source>
</evidence>
<dbReference type="RefSeq" id="WP_091168587.1">
    <property type="nucleotide sequence ID" value="NZ_CBCSFM010000002.1"/>
</dbReference>